<evidence type="ECO:0000256" key="9">
    <source>
        <dbReference type="RuleBase" id="RU000461"/>
    </source>
</evidence>
<accession>A0A8X6WST2</accession>
<evidence type="ECO:0000256" key="6">
    <source>
        <dbReference type="ARBA" id="ARBA00023004"/>
    </source>
</evidence>
<dbReference type="GO" id="GO:0020037">
    <property type="term" value="F:heme binding"/>
    <property type="evidence" value="ECO:0007669"/>
    <property type="project" value="InterPro"/>
</dbReference>
<dbReference type="InterPro" id="IPR050479">
    <property type="entry name" value="CYP11_CYP27_families"/>
</dbReference>
<dbReference type="InterPro" id="IPR002401">
    <property type="entry name" value="Cyt_P450_E_grp-I"/>
</dbReference>
<keyword evidence="6 8" id="KW-0408">Iron</keyword>
<comment type="caution">
    <text evidence="10">The sequence shown here is derived from an EMBL/GenBank/DDBJ whole genome shotgun (WGS) entry which is preliminary data.</text>
</comment>
<keyword evidence="7 9" id="KW-0503">Monooxygenase</keyword>
<dbReference type="PROSITE" id="PS00086">
    <property type="entry name" value="CYTOCHROME_P450"/>
    <property type="match status" value="1"/>
</dbReference>
<proteinExistence type="inferred from homology"/>
<dbReference type="Gene3D" id="1.10.630.10">
    <property type="entry name" value="Cytochrome P450"/>
    <property type="match status" value="1"/>
</dbReference>
<comment type="cofactor">
    <cofactor evidence="1 8">
        <name>heme</name>
        <dbReference type="ChEBI" id="CHEBI:30413"/>
    </cofactor>
</comment>
<dbReference type="SUPFAM" id="SSF48264">
    <property type="entry name" value="Cytochrome P450"/>
    <property type="match status" value="1"/>
</dbReference>
<dbReference type="InterPro" id="IPR036396">
    <property type="entry name" value="Cyt_P450_sf"/>
</dbReference>
<evidence type="ECO:0000256" key="5">
    <source>
        <dbReference type="ARBA" id="ARBA00023002"/>
    </source>
</evidence>
<dbReference type="Pfam" id="PF00067">
    <property type="entry name" value="p450"/>
    <property type="match status" value="1"/>
</dbReference>
<name>A0A8X6WST2_9ARAC</name>
<dbReference type="CDD" id="cd11054">
    <property type="entry name" value="CYP24A1-like"/>
    <property type="match status" value="1"/>
</dbReference>
<dbReference type="PANTHER" id="PTHR24279">
    <property type="entry name" value="CYTOCHROME P450"/>
    <property type="match status" value="1"/>
</dbReference>
<dbReference type="PRINTS" id="PR00385">
    <property type="entry name" value="P450"/>
</dbReference>
<dbReference type="InterPro" id="IPR001128">
    <property type="entry name" value="Cyt_P450"/>
</dbReference>
<feature type="binding site" description="axial binding residue" evidence="8">
    <location>
        <position position="485"/>
    </location>
    <ligand>
        <name>heme</name>
        <dbReference type="ChEBI" id="CHEBI:30413"/>
    </ligand>
    <ligandPart>
        <name>Fe</name>
        <dbReference type="ChEBI" id="CHEBI:18248"/>
    </ligandPart>
</feature>
<dbReference type="GO" id="GO:0004497">
    <property type="term" value="F:monooxygenase activity"/>
    <property type="evidence" value="ECO:0007669"/>
    <property type="project" value="UniProtKB-KW"/>
</dbReference>
<evidence type="ECO:0000256" key="8">
    <source>
        <dbReference type="PIRSR" id="PIRSR602401-1"/>
    </source>
</evidence>
<evidence type="ECO:0000256" key="3">
    <source>
        <dbReference type="ARBA" id="ARBA00022617"/>
    </source>
</evidence>
<organism evidence="10 11">
    <name type="scientific">Trichonephila inaurata madagascariensis</name>
    <dbReference type="NCBI Taxonomy" id="2747483"/>
    <lineage>
        <taxon>Eukaryota</taxon>
        <taxon>Metazoa</taxon>
        <taxon>Ecdysozoa</taxon>
        <taxon>Arthropoda</taxon>
        <taxon>Chelicerata</taxon>
        <taxon>Arachnida</taxon>
        <taxon>Araneae</taxon>
        <taxon>Araneomorphae</taxon>
        <taxon>Entelegynae</taxon>
        <taxon>Araneoidea</taxon>
        <taxon>Nephilidae</taxon>
        <taxon>Trichonephila</taxon>
        <taxon>Trichonephila inaurata</taxon>
    </lineage>
</organism>
<keyword evidence="11" id="KW-1185">Reference proteome</keyword>
<dbReference type="PANTHER" id="PTHR24279:SF120">
    <property type="entry name" value="CYTOCHROME P450"/>
    <property type="match status" value="1"/>
</dbReference>
<dbReference type="FunFam" id="1.10.630.10:FF:000006">
    <property type="entry name" value="Cytochrome P450 302a1, mitochondrial"/>
    <property type="match status" value="1"/>
</dbReference>
<dbReference type="GO" id="GO:0016705">
    <property type="term" value="F:oxidoreductase activity, acting on paired donors, with incorporation or reduction of molecular oxygen"/>
    <property type="evidence" value="ECO:0007669"/>
    <property type="project" value="InterPro"/>
</dbReference>
<feature type="non-terminal residue" evidence="10">
    <location>
        <position position="1"/>
    </location>
</feature>
<gene>
    <name evidence="10" type="primary">Cyp301a1</name>
    <name evidence="10" type="ORF">TNIN_151431</name>
</gene>
<dbReference type="OrthoDB" id="3945418at2759"/>
<evidence type="ECO:0000313" key="10">
    <source>
        <dbReference type="EMBL" id="GFY39912.1"/>
    </source>
</evidence>
<protein>
    <submittedName>
        <fullName evidence="10">Probable cytochrome P450 301a1, mitochondrial</fullName>
    </submittedName>
</protein>
<comment type="similarity">
    <text evidence="2 9">Belongs to the cytochrome P450 family.</text>
</comment>
<evidence type="ECO:0000313" key="11">
    <source>
        <dbReference type="Proteomes" id="UP000886998"/>
    </source>
</evidence>
<evidence type="ECO:0000256" key="4">
    <source>
        <dbReference type="ARBA" id="ARBA00022723"/>
    </source>
</evidence>
<reference evidence="10" key="1">
    <citation type="submission" date="2020-08" db="EMBL/GenBank/DDBJ databases">
        <title>Multicomponent nature underlies the extraordinary mechanical properties of spider dragline silk.</title>
        <authorList>
            <person name="Kono N."/>
            <person name="Nakamura H."/>
            <person name="Mori M."/>
            <person name="Yoshida Y."/>
            <person name="Ohtoshi R."/>
            <person name="Malay A.D."/>
            <person name="Moran D.A.P."/>
            <person name="Tomita M."/>
            <person name="Numata K."/>
            <person name="Arakawa K."/>
        </authorList>
    </citation>
    <scope>NUCLEOTIDE SEQUENCE</scope>
</reference>
<dbReference type="EMBL" id="BMAV01001580">
    <property type="protein sequence ID" value="GFY39912.1"/>
    <property type="molecule type" value="Genomic_DNA"/>
</dbReference>
<dbReference type="GO" id="GO:0005506">
    <property type="term" value="F:iron ion binding"/>
    <property type="evidence" value="ECO:0007669"/>
    <property type="project" value="InterPro"/>
</dbReference>
<dbReference type="AlphaFoldDB" id="A0A8X6WST2"/>
<keyword evidence="5 9" id="KW-0560">Oxidoreductase</keyword>
<evidence type="ECO:0000256" key="2">
    <source>
        <dbReference type="ARBA" id="ARBA00010617"/>
    </source>
</evidence>
<keyword evidence="4 8" id="KW-0479">Metal-binding</keyword>
<dbReference type="PRINTS" id="PR00463">
    <property type="entry name" value="EP450I"/>
</dbReference>
<keyword evidence="3 8" id="KW-0349">Heme</keyword>
<evidence type="ECO:0000256" key="7">
    <source>
        <dbReference type="ARBA" id="ARBA00023033"/>
    </source>
</evidence>
<sequence>FQTPFSDNGNLHNMPVRSTFRTILVRNFRNGVFPNRYVNISRSFLINSIRNNSNVTWESAKPFKDIPSVTSLPFIGTAWQTMPIIGGYSVERQHEANRDKRKLLGNIIREKLGPIDAVICFTAEDLEVLFRNEGTTPYRFEFSTLKVYRESRKEWYNTSGLLVIQGEEWRDLRNKTQKHLLKPAAIMEYLDPLQDVSTDFVKKILVRDENKEISDMTEELYKWALESVSLVGLDTRLGCLESNLLPDSDAMQMIQSVLTQFECMNKLEPFSGNIEFWKYFPTPTWKRFTKASDIYAQIAFKYINKSLENMKLKEARDDQKLTLLQAMLAKKDLSAKDAMVFVADMLMAGIETTSYSMGFLLYHLAKNPDKQEHLYQEIDRLLPSQDMEVTPTIYDELRYLKACVKESMRLNPVIGATVRTLANDAVLTGYKVPAGTIVIVVYEEIFLDEKYFKNAEKFIPERWLNKQEKPNPFAFVPFGFGPRGCIGKRLALLEINTLVTEILRNFKVEYHYEDIGIYSKLVNTPDKPLRFKFIER</sequence>
<dbReference type="InterPro" id="IPR017972">
    <property type="entry name" value="Cyt_P450_CS"/>
</dbReference>
<evidence type="ECO:0000256" key="1">
    <source>
        <dbReference type="ARBA" id="ARBA00001971"/>
    </source>
</evidence>
<dbReference type="Proteomes" id="UP000886998">
    <property type="component" value="Unassembled WGS sequence"/>
</dbReference>